<organism evidence="2 3">
    <name type="scientific">Hyaloscypha bicolor E</name>
    <dbReference type="NCBI Taxonomy" id="1095630"/>
    <lineage>
        <taxon>Eukaryota</taxon>
        <taxon>Fungi</taxon>
        <taxon>Dikarya</taxon>
        <taxon>Ascomycota</taxon>
        <taxon>Pezizomycotina</taxon>
        <taxon>Leotiomycetes</taxon>
        <taxon>Helotiales</taxon>
        <taxon>Hyaloscyphaceae</taxon>
        <taxon>Hyaloscypha</taxon>
        <taxon>Hyaloscypha bicolor</taxon>
    </lineage>
</organism>
<protein>
    <recommendedName>
        <fullName evidence="1">2EXR domain-containing protein</fullName>
    </recommendedName>
</protein>
<dbReference type="InterPro" id="IPR045518">
    <property type="entry name" value="2EXR"/>
</dbReference>
<dbReference type="RefSeq" id="XP_024730361.1">
    <property type="nucleotide sequence ID" value="XM_024870579.1"/>
</dbReference>
<accession>A0A2J6SRR6</accession>
<reference evidence="2 3" key="1">
    <citation type="submission" date="2016-04" db="EMBL/GenBank/DDBJ databases">
        <title>A degradative enzymes factory behind the ericoid mycorrhizal symbiosis.</title>
        <authorList>
            <consortium name="DOE Joint Genome Institute"/>
            <person name="Martino E."/>
            <person name="Morin E."/>
            <person name="Grelet G."/>
            <person name="Kuo A."/>
            <person name="Kohler A."/>
            <person name="Daghino S."/>
            <person name="Barry K."/>
            <person name="Choi C."/>
            <person name="Cichocki N."/>
            <person name="Clum A."/>
            <person name="Copeland A."/>
            <person name="Hainaut M."/>
            <person name="Haridas S."/>
            <person name="Labutti K."/>
            <person name="Lindquist E."/>
            <person name="Lipzen A."/>
            <person name="Khouja H.-R."/>
            <person name="Murat C."/>
            <person name="Ohm R."/>
            <person name="Olson A."/>
            <person name="Spatafora J."/>
            <person name="Veneault-Fourrey C."/>
            <person name="Henrissat B."/>
            <person name="Grigoriev I."/>
            <person name="Martin F."/>
            <person name="Perotto S."/>
        </authorList>
    </citation>
    <scope>NUCLEOTIDE SEQUENCE [LARGE SCALE GENOMIC DNA]</scope>
    <source>
        <strain evidence="2 3">E</strain>
    </source>
</reference>
<evidence type="ECO:0000313" key="2">
    <source>
        <dbReference type="EMBL" id="PMD53457.1"/>
    </source>
</evidence>
<dbReference type="Pfam" id="PF20150">
    <property type="entry name" value="2EXR"/>
    <property type="match status" value="1"/>
</dbReference>
<dbReference type="GeneID" id="36578661"/>
<dbReference type="Proteomes" id="UP000235371">
    <property type="component" value="Unassembled WGS sequence"/>
</dbReference>
<dbReference type="InParanoid" id="A0A2J6SRR6"/>
<evidence type="ECO:0000313" key="3">
    <source>
        <dbReference type="Proteomes" id="UP000235371"/>
    </source>
</evidence>
<name>A0A2J6SRR6_9HELO</name>
<keyword evidence="3" id="KW-1185">Reference proteome</keyword>
<proteinExistence type="predicted"/>
<dbReference type="AlphaFoldDB" id="A0A2J6SRR6"/>
<gene>
    <name evidence="2" type="ORF">K444DRAFT_147946</name>
</gene>
<evidence type="ECO:0000259" key="1">
    <source>
        <dbReference type="Pfam" id="PF20150"/>
    </source>
</evidence>
<feature type="domain" description="2EXR" evidence="1">
    <location>
        <begin position="65"/>
        <end position="149"/>
    </location>
</feature>
<dbReference type="EMBL" id="KZ613872">
    <property type="protein sequence ID" value="PMD53457.1"/>
    <property type="molecule type" value="Genomic_DNA"/>
</dbReference>
<sequence>MRTLKRKFSFNTHFKFSVNISNTPDSHIAIIPQRFSLIMTNISNSSIKYNPLFPPQPTNNTPAKFSQFRRFPPEVQAIIFEFATANEEPRFLELFTKTRQAEQQRDLKIRHQVPALLHVSREARRWAKKYYIKLMGTSRCYLDPRKDVVFMQNTIVPKMYNSWIQHQAKNGRSYSMELEKQVRYVVVGGETEYPSLADLTNCGFSNLEKIVLQKQTGGLNSRQQAHLSQNSWVRNEQTPQDVWRYTSACPDKRSEVEFLEAVDLNKEVRNSEGAQEI</sequence>